<feature type="region of interest" description="Disordered" evidence="10">
    <location>
        <begin position="2606"/>
        <end position="2634"/>
    </location>
</feature>
<proteinExistence type="predicted"/>
<evidence type="ECO:0000256" key="10">
    <source>
        <dbReference type="SAM" id="MobiDB-lite"/>
    </source>
</evidence>
<evidence type="ECO:0000313" key="18">
    <source>
        <dbReference type="EMBL" id="GEU48229.1"/>
    </source>
</evidence>
<feature type="domain" description="Retrotransposon gag" evidence="13">
    <location>
        <begin position="3259"/>
        <end position="3350"/>
    </location>
</feature>
<evidence type="ECO:0000259" key="13">
    <source>
        <dbReference type="Pfam" id="PF03732"/>
    </source>
</evidence>
<keyword evidence="8" id="KW-0511">Multifunctional enzyme</keyword>
<dbReference type="Gene3D" id="3.30.70.270">
    <property type="match status" value="1"/>
</dbReference>
<dbReference type="Gene3D" id="3.30.420.10">
    <property type="entry name" value="Ribonuclease H-like superfamily/Ribonuclease H"/>
    <property type="match status" value="2"/>
</dbReference>
<feature type="domain" description="Retrotransposon gag" evidence="13">
    <location>
        <begin position="534"/>
        <end position="599"/>
    </location>
</feature>
<keyword evidence="4" id="KW-0540">Nuclease</keyword>
<dbReference type="PANTHER" id="PTHR37984:SF5">
    <property type="entry name" value="PROTEIN NYNRIN-LIKE"/>
    <property type="match status" value="1"/>
</dbReference>
<dbReference type="InterPro" id="IPR013103">
    <property type="entry name" value="RVT_2"/>
</dbReference>
<dbReference type="Pfam" id="PF17919">
    <property type="entry name" value="RT_RNaseH_2"/>
    <property type="match status" value="1"/>
</dbReference>
<feature type="compositionally biased region" description="Basic and acidic residues" evidence="10">
    <location>
        <begin position="4462"/>
        <end position="4472"/>
    </location>
</feature>
<evidence type="ECO:0000256" key="6">
    <source>
        <dbReference type="ARBA" id="ARBA00022801"/>
    </source>
</evidence>
<keyword evidence="3" id="KW-0548">Nucleotidyltransferase</keyword>
<keyword evidence="5" id="KW-0255">Endonuclease</keyword>
<dbReference type="GO" id="GO:0004519">
    <property type="term" value="F:endonuclease activity"/>
    <property type="evidence" value="ECO:0007669"/>
    <property type="project" value="UniProtKB-KW"/>
</dbReference>
<gene>
    <name evidence="18" type="ORF">Tci_020207</name>
</gene>
<feature type="coiled-coil region" evidence="9">
    <location>
        <begin position="2195"/>
        <end position="2222"/>
    </location>
</feature>
<dbReference type="CDD" id="cd00303">
    <property type="entry name" value="retropepsin_like"/>
    <property type="match status" value="2"/>
</dbReference>
<feature type="region of interest" description="Disordered" evidence="10">
    <location>
        <begin position="1860"/>
        <end position="1885"/>
    </location>
</feature>
<organism evidence="18">
    <name type="scientific">Tanacetum cinerariifolium</name>
    <name type="common">Dalmatian daisy</name>
    <name type="synonym">Chrysanthemum cinerariifolium</name>
    <dbReference type="NCBI Taxonomy" id="118510"/>
    <lineage>
        <taxon>Eukaryota</taxon>
        <taxon>Viridiplantae</taxon>
        <taxon>Streptophyta</taxon>
        <taxon>Embryophyta</taxon>
        <taxon>Tracheophyta</taxon>
        <taxon>Spermatophyta</taxon>
        <taxon>Magnoliopsida</taxon>
        <taxon>eudicotyledons</taxon>
        <taxon>Gunneridae</taxon>
        <taxon>Pentapetalae</taxon>
        <taxon>asterids</taxon>
        <taxon>campanulids</taxon>
        <taxon>Asterales</taxon>
        <taxon>Asteraceae</taxon>
        <taxon>Asteroideae</taxon>
        <taxon>Anthemideae</taxon>
        <taxon>Anthemidinae</taxon>
        <taxon>Tanacetum</taxon>
    </lineage>
</organism>
<dbReference type="Pfam" id="PF07727">
    <property type="entry name" value="RVT_2"/>
    <property type="match status" value="1"/>
</dbReference>
<dbReference type="InterPro" id="IPR043128">
    <property type="entry name" value="Rev_trsase/Diguanyl_cyclase"/>
</dbReference>
<feature type="transmembrane region" description="Helical" evidence="11">
    <location>
        <begin position="4656"/>
        <end position="4676"/>
    </location>
</feature>
<keyword evidence="6" id="KW-0378">Hydrolase</keyword>
<feature type="domain" description="Reverse transcriptase RNase H-like" evidence="16">
    <location>
        <begin position="962"/>
        <end position="1002"/>
    </location>
</feature>
<dbReference type="InterPro" id="IPR041373">
    <property type="entry name" value="RT_RNaseH"/>
</dbReference>
<keyword evidence="11" id="KW-1133">Transmembrane helix</keyword>
<dbReference type="InterPro" id="IPR041577">
    <property type="entry name" value="RT_RNaseH_2"/>
</dbReference>
<feature type="region of interest" description="Disordered" evidence="10">
    <location>
        <begin position="436"/>
        <end position="480"/>
    </location>
</feature>
<feature type="compositionally biased region" description="Polar residues" evidence="10">
    <location>
        <begin position="1864"/>
        <end position="1880"/>
    </location>
</feature>
<evidence type="ECO:0000259" key="15">
    <source>
        <dbReference type="Pfam" id="PF13976"/>
    </source>
</evidence>
<dbReference type="Gene3D" id="3.10.10.10">
    <property type="entry name" value="HIV Type 1 Reverse Transcriptase, subunit A, domain 1"/>
    <property type="match status" value="1"/>
</dbReference>
<dbReference type="GO" id="GO:0003676">
    <property type="term" value="F:nucleic acid binding"/>
    <property type="evidence" value="ECO:0007669"/>
    <property type="project" value="InterPro"/>
</dbReference>
<keyword evidence="7" id="KW-0695">RNA-directed DNA polymerase</keyword>
<evidence type="ECO:0000256" key="11">
    <source>
        <dbReference type="SAM" id="Phobius"/>
    </source>
</evidence>
<keyword evidence="2" id="KW-0808">Transferase</keyword>
<dbReference type="InterPro" id="IPR036397">
    <property type="entry name" value="RNaseH_sf"/>
</dbReference>
<feature type="compositionally biased region" description="Gly residues" evidence="10">
    <location>
        <begin position="450"/>
        <end position="471"/>
    </location>
</feature>
<dbReference type="InterPro" id="IPR043502">
    <property type="entry name" value="DNA/RNA_pol_sf"/>
</dbReference>
<evidence type="ECO:0000256" key="5">
    <source>
        <dbReference type="ARBA" id="ARBA00022759"/>
    </source>
</evidence>
<feature type="compositionally biased region" description="Polar residues" evidence="10">
    <location>
        <begin position="4241"/>
        <end position="4251"/>
    </location>
</feature>
<dbReference type="Pfam" id="PF08284">
    <property type="entry name" value="RVP_2"/>
    <property type="match status" value="1"/>
</dbReference>
<dbReference type="InterPro" id="IPR021109">
    <property type="entry name" value="Peptidase_aspartic_dom_sf"/>
</dbReference>
<dbReference type="SUPFAM" id="SSF53098">
    <property type="entry name" value="Ribonuclease H-like"/>
    <property type="match status" value="1"/>
</dbReference>
<feature type="compositionally biased region" description="Polar residues" evidence="10">
    <location>
        <begin position="2550"/>
        <end position="2561"/>
    </location>
</feature>
<feature type="domain" description="Reverse transcriptase/retrotransposon-derived protein RNase H-like" evidence="17">
    <location>
        <begin position="3680"/>
        <end position="3731"/>
    </location>
</feature>
<evidence type="ECO:0000256" key="9">
    <source>
        <dbReference type="SAM" id="Coils"/>
    </source>
</evidence>
<dbReference type="Gene3D" id="2.40.70.10">
    <property type="entry name" value="Acid Proteases"/>
    <property type="match status" value="2"/>
</dbReference>
<dbReference type="SUPFAM" id="SSF56672">
    <property type="entry name" value="DNA/RNA polymerases"/>
    <property type="match status" value="3"/>
</dbReference>
<dbReference type="Pfam" id="PF00078">
    <property type="entry name" value="RVT_1"/>
    <property type="match status" value="1"/>
</dbReference>
<evidence type="ECO:0000256" key="7">
    <source>
        <dbReference type="ARBA" id="ARBA00022918"/>
    </source>
</evidence>
<evidence type="ECO:0000259" key="12">
    <source>
        <dbReference type="Pfam" id="PF00078"/>
    </source>
</evidence>
<evidence type="ECO:0000259" key="17">
    <source>
        <dbReference type="Pfam" id="PF17919"/>
    </source>
</evidence>
<feature type="region of interest" description="Disordered" evidence="10">
    <location>
        <begin position="4434"/>
        <end position="4476"/>
    </location>
</feature>
<comment type="caution">
    <text evidence="18">The sequence shown here is derived from an EMBL/GenBank/DDBJ whole genome shotgun (WGS) entry which is preliminary data.</text>
</comment>
<dbReference type="Pfam" id="PF03732">
    <property type="entry name" value="Retrotrans_gag"/>
    <property type="match status" value="2"/>
</dbReference>
<feature type="compositionally biased region" description="Polar residues" evidence="10">
    <location>
        <begin position="4207"/>
        <end position="4217"/>
    </location>
</feature>
<dbReference type="InterPro" id="IPR005162">
    <property type="entry name" value="Retrotrans_gag_dom"/>
</dbReference>
<evidence type="ECO:0000256" key="3">
    <source>
        <dbReference type="ARBA" id="ARBA00022695"/>
    </source>
</evidence>
<evidence type="ECO:0000259" key="16">
    <source>
        <dbReference type="Pfam" id="PF17917"/>
    </source>
</evidence>
<name>A0A6L2KH06_TANCI</name>
<keyword evidence="11" id="KW-0812">Transmembrane</keyword>
<feature type="coiled-coil region" evidence="9">
    <location>
        <begin position="4351"/>
        <end position="4385"/>
    </location>
</feature>
<evidence type="ECO:0000256" key="2">
    <source>
        <dbReference type="ARBA" id="ARBA00022679"/>
    </source>
</evidence>
<dbReference type="PANTHER" id="PTHR37984">
    <property type="entry name" value="PROTEIN CBG26694"/>
    <property type="match status" value="1"/>
</dbReference>
<feature type="transmembrane region" description="Helical" evidence="11">
    <location>
        <begin position="4540"/>
        <end position="4562"/>
    </location>
</feature>
<keyword evidence="11" id="KW-0472">Membrane</keyword>
<accession>A0A6L2KH06</accession>
<feature type="region of interest" description="Disordered" evidence="10">
    <location>
        <begin position="2924"/>
        <end position="2989"/>
    </location>
</feature>
<sequence length="4693" mass="534296">MYLEVEEAMSQELKQEGVVEDRLQLLVNVTRAFRPGEPNCDRVRRLEYLVKFFLGNVLVSVLSNYMVDTDWLLLGNVLVSVLSNYMVDTDWLLSVLDGKWLMKWEPMAWQTDYGIMKEEHMAWQTDYCIMKEGMLILRGWKSVPEMNSSERKMKRGLEKIESSHRNLLGVVLYIESDTEIPERHVSPTPRDAMLTRWSSKVALRSSSPTTSIPEIPTAPILPAPSAIVAPLFEFPLAPVALTARKSVRPLPSYRLALRTPSCSEAYFRWSSAPLSTMYPLMTSESSAGYSSSKLFARPSRKRCRSPAATMTSSIHATRALVPSHDIEADAMAVEIAVDRDVEVGINTGIGMEVDVGIDVEDEVESSDRGTIEVGVDMVAGIGIPDAMLIPDTVEHLEQNMIITRSGMTPEAIKELVNRRVKEGLAAYEVTRAANALEAENQSQNNSDGDNGNGGNRNGENGNGENGNGGNGNPNENDTGARPIAQECTYQDFMKCQPLNFNGTEGVVGLIRWFEKMEMMFHISNCTKKYQVKTDAAFAMSWREIIKLMAEVYCPRNEIQKMESELWNLTVKNNDLADYTQRFQELTMVCTKMSLRRKIRPNVRGQNVARAYAAGNNERKLYNGPLPLCNKYKLHHEGPCTVRCGKCNKIGHFTQDSGNKNGVGKARGKTYVLGEGDAKPDSNVVKGTYLLNNQYASMIFDSGVDRSFVSTTFSTLVDVAPDTLDVSYAVELADRRIFETNTILRGCTLGLLGHPFNIDLIPAELGNFDVIIGMDLLANHHAVIVCDEKLKEIVDKSKEKRLEDVSTVRDYPEVFPKDFPRLPPMRQVRFQINLVPGAAPMARALVREEDIPKTMFRTCYGHYEFQVMPFGLTNAPAVFMDLMNQVCKPYLDKFVIIFTDDIMIYKSEEEQTEHLRLILKLLKKEELYAKFLKYDFWPSKKLCSALILALPKGSENFMVYCDVFQKELRAVVFALKMWRHYLYGMKCAVFTDHKSLKHVVVEARKDEKFITEDLCGMIKKLEQRTDGTLCLNRRSWIPGRALGTQLDMSITYNLQTDGQSERTIQTLKDMLHACVIDFGKGWDRHLPLVEFSYNNSYHTSIKAASFEALYGHEPLAIPLDEIQIDDKLKFTEEPVEIMDQEVKRLKQGCILIVKVCWNSRRWPEFTLEHEDQMKRKYGYYKNHKKKAKTGQKRHENGKKHLKERESLIQTVTLLKNDFRKEENRNIDREIALEKHIKELNNIVFKRNQSAQTVHILTKPQFFYDHTTKQALGYQNPLYLKKAQQLEPKLYDGNVIQKSNAIVIRDPEETLMLVEESNFATRSVPQTELSTEQAFWSQNSVNSPEPTPSTRPTQVEVPKELLKVSMVNTSLKKLKHHLASFDVVVKERTTTTSITEGTWGFEHTKSYFRDEIIPFVKALKDLFNSFDQFLVDELSEVQNVFHQMKQAVEQHRSQENDMVIKKLKERIKSLSGNIKEDKIKQELEEIETINIKLDHRVTKLIAENKHLKQTYKQLYDSIKSSHNLRKLKGKVVVDEAVISYPIDPEMLKVDVAPLAPKLQKNRTAHSDYLKHTQEETTTLREIVEHERSLNPLNTSLNYACKTFTILGNTWPLTRFTTTAKVPLRKPISLESNPPKPVLVYSRKSKESRNNVPVVQIFLWYLDSGCSKHMTEDHSQLTNFVNKFLGTMDLGIIYSPLGNSVIQTLKLLFVNTPASFTIYKASKTKSWLWHRRLSHLNFGAINNLARQGLVRGLPKLKFQKNHLCSACTMGKSKKKSHKPKSEDTNQEKLYLLHMDLCGPMRVESVNGKNSGLVPNPTSLTPFVPPSRTDWDLLFQPLFDELLTPPPSVDHPAPKVISPIAKVVTSEPAESTGSPSSKTVNQDAPSPKEGIDFEESFAPVARLEAIRIFITYVAHMNMVVYQMDVKTAFLNGNLQEEVYVSHPYGFVDPDNPNHVYKLKKDLYGLKQAPRAWYDMLSSFLISQDFSKGSVDPTLFICRNKNDLLLVQIYVDDIIFAVSTPELCDLFAKIICLKFKMSMMGKISFFLGLQIFQSPRGIFINQSKYAFESLKKYGFESCNPVDTPMVGKSRLDEDKEGKVIDPSHYRVSGSAYRKALTCAFADADHAGCQDTRRSTSVKERTTATAITEGTWGFEHTKACFRDDIIPFVKSLKELFTSFDQYLIDEVTKVQNVFTQIELAVEQHYEEKSKVQTKMENVLQENDRLLTQALSVKIINIVVHDNVKSVYLNVNACVRCVTTESELKPDFLKKDCYETLLKKYQTLEKHCITLEINNQLNTEILQKDTLSSNAIAPTFAELFEINELKAQAQAKDTVSLNLKEKLNSLNGDVKDRDIIRNVEESETLNIKLGHQVTKLATKNNHLKQTYKQLYDSIKSSRVRSKEQCDDLIKKVNLKFAEVFDLNVRLQEKVLVITSLKEQLDKIKGKAVITDVVSVNYIDPKLLKVDVTLVVLKLHKNRMAHLDYIRHTQGEAATLRKIIESERLLSPLNTSLDHAYQQVALDEGLVPHASRLRIGKKSYKEYYAIASGAEPLKTKASVRNKQSSSDTTMPPPNTIGERLKTSVKVDNDGDNFVHPNFSTHDEESFDPIVQTPSQVENTDDEDNDENSHGMNFEGDEGANKEDEANELYRDVNINLAGRDVQMPDVQTTQVIEDTHVTLTLVNPKGQQQSSFVSSYFVSNMLNPSPDTGIDSIFESTPMVDVPTPTPSPANVPSSSLKDLPNFGSLFGFDHRLKTLETNLLEFMQTNQFVEAISSIPNIVDKYIDHRMNEAVKVVVRLQSDRLRDEAQVENEDFLNKLDENIQKIIKEQVQEQVKVQVSKILPKIKKTVNEQLKAKVLTRSSNSSKTSHGVAANLSELELKKILIDKMESNKSIHRSDEQKNLYKALVNAYECNKLILDTYGDTVTLKRCRDDEDKDEKPSAGSNQGFKRRREGKKPELTRAPKENTSKTSGMSTEGSKSHHKTASESAPAEELMHTTQDLEKPAPHGFEIAFMMNRLKVDTLTPELLAGPTYELMKGSCKSLVELELFLEEVYKATTGIRISLLMMEILSKRFFLKLNLSDHMSILTDLQETSTGNGGRYEHANLASLKAQDGGDHMTMNRDYSWLMILRHSISSQAHVKDQANCMRTRNSYFPNNSSATIPRRQNKRRTPIVVELELLTIVEMADNRTMEELLQAPMEGYGEAIIILKINADHFEIKTNLLQLVQVNPYHGFERENPPTHINNFKRITLTLKFRDVPNDVIKLMMFPYSLEGNARVWYDKEPPNSILTWEDLVNKFVNQFFPPSKTTHLNNEISRFTQRFEETFGEAWERFKEILRACPNHRFTERNDQKLREKAMNKMEKFFQIFQDLHFDISFVDALLLMPKFASTIKSLLKIRINYLSAKIPLNKNFSAMFLKNLPEKLGDPGKFLIPCNFPRMEVCHALADLGASINLMPLSIWKKLSLPELTPTRMTLELADRSITRPKGVAIDVFIKVGKFHFSTDFVVVDFEADPRVPLILGRSFLRTGLNQIDIIDVAREEYAQGIREIDHVDCDLEGGICLIEKLLNDDPFQLPPMDLKEVIKVKSSIKEPPELELKFLPSHLEYAYLEENDKLPVIISKDLKDDEKEALLNVLKSHKRAIAWKITDIKGIDPRFYTYKILMQEDFKPSFESQRRVNPKIHDVIKKEDCIDAFETFKKKLIEAPILVVPDWNLPFEIMCDASDFVIGAVLGQWMSSQQKKKFFKDVKHYFWDDPYLFRIRADQIIRRCVHGYEAFDILKACHEGPTGGHHGANLTAKKTSGQVKVSNRGLKRILERTVGENRTSWLDKLDDALWAFRTTFKTLIGCTPYKLVYGKSCHLPIELQHKAYWAMKHANFNLKITDDHQKLQLNELNELHDQAYENSLIYKERTKKLHDSKVKNRIFNVGMDTTRITRKEPKTSNNRHKNGKNMQVALHDKRIAMQVTLHYEAIVMQVTLHDKRIVMQVTLHYEAIVMQVTLHDKRIVIPDIQFPTYLCARYQAKPKESHLIVVKRIFRDHILKGDIELHFIPTQYQLVDIFTKPLDEPTFKRLIVELGSFAKGTLKKSFLPPRWRLLMACIIQCLRAKTRGFDQITNKYAIMLYSLANGINIYYASIFWEDIIIKLNKKHRERVVPYTRFLSLLMMHKMKGYRDGDVTLNPTQVFSANKYALKPNQPEGPSFTDHMLAICAADEPVSTSGRDASADSTAEVDPGKSAHNDSIPQQRGMDEGTQNNSFNHLSAGTDPNVLADKTQSVSEGLETILTTSKTGNGASAIAKQIKEASLGVDFINPNSSKDDPIIMVDESEEDKEDKDEEIHATSNVETEDTSVPKPASPRSIQVQELTNQVLILQSQKHKLENEKRQVEAKVAFFSAKPSFLNMEQLDQLLVKSLHTEFSKILSAHDFSNSLPTELKDLSSKINNLTEEVKSPPKSSSQTGGEHIKKDKGKKAMSSKDAKEKSSDSESDDTINLTVSRFEYSRIKKLKKFNFVTKDVDHVHLTKEQIKEQKRIEESAKAETNKHELEVRKEELVDLFVITYGYGLGFLILCAYASSLSPSMACDDDDGCVPTVILELRQGNPTQIVIVVMGCVYNLSEHSKLTPVSWQCSHATNVVLAMPGEIIHLFFQVAAMAGIWCCFDICSSEPHLSHFCASFTIALGHLLLLITFTSRRRIYTRVANICACG</sequence>
<feature type="domain" description="Reverse transcriptase" evidence="12">
    <location>
        <begin position="850"/>
        <end position="936"/>
    </location>
</feature>
<feature type="domain" description="Reverse transcriptase Ty1/copia-type" evidence="14">
    <location>
        <begin position="1885"/>
        <end position="2081"/>
    </location>
</feature>
<dbReference type="InterPro" id="IPR050951">
    <property type="entry name" value="Retrovirus_Pol_polyprotein"/>
</dbReference>
<reference evidence="18" key="1">
    <citation type="journal article" date="2019" name="Sci. Rep.">
        <title>Draft genome of Tanacetum cinerariifolium, the natural source of mosquito coil.</title>
        <authorList>
            <person name="Yamashiro T."/>
            <person name="Shiraishi A."/>
            <person name="Satake H."/>
            <person name="Nakayama K."/>
        </authorList>
    </citation>
    <scope>NUCLEOTIDE SEQUENCE</scope>
</reference>
<evidence type="ECO:0000259" key="14">
    <source>
        <dbReference type="Pfam" id="PF07727"/>
    </source>
</evidence>
<dbReference type="EC" id="2.7.7.49" evidence="1"/>
<evidence type="ECO:0000256" key="8">
    <source>
        <dbReference type="ARBA" id="ARBA00023268"/>
    </source>
</evidence>
<protein>
    <recommendedName>
        <fullName evidence="1">RNA-directed DNA polymerase</fullName>
        <ecNumber evidence="1">2.7.7.49</ecNumber>
    </recommendedName>
</protein>
<dbReference type="InterPro" id="IPR025724">
    <property type="entry name" value="GAG-pre-integrase_dom"/>
</dbReference>
<feature type="region of interest" description="Disordered" evidence="10">
    <location>
        <begin position="4316"/>
        <end position="4347"/>
    </location>
</feature>
<dbReference type="InterPro" id="IPR000477">
    <property type="entry name" value="RT_dom"/>
</dbReference>
<evidence type="ECO:0000256" key="4">
    <source>
        <dbReference type="ARBA" id="ARBA00022722"/>
    </source>
</evidence>
<feature type="domain" description="GAG-pre-integrase" evidence="15">
    <location>
        <begin position="1709"/>
        <end position="1769"/>
    </location>
</feature>
<dbReference type="Pfam" id="PF13976">
    <property type="entry name" value="gag_pre-integrs"/>
    <property type="match status" value="1"/>
</dbReference>
<evidence type="ECO:0000256" key="1">
    <source>
        <dbReference type="ARBA" id="ARBA00012493"/>
    </source>
</evidence>
<feature type="region of interest" description="Disordered" evidence="10">
    <location>
        <begin position="2546"/>
        <end position="2569"/>
    </location>
</feature>
<dbReference type="InterPro" id="IPR012337">
    <property type="entry name" value="RNaseH-like_sf"/>
</dbReference>
<feature type="compositionally biased region" description="Polar residues" evidence="10">
    <location>
        <begin position="2960"/>
        <end position="2969"/>
    </location>
</feature>
<dbReference type="CDD" id="cd01647">
    <property type="entry name" value="RT_LTR"/>
    <property type="match status" value="1"/>
</dbReference>
<dbReference type="GO" id="GO:0003964">
    <property type="term" value="F:RNA-directed DNA polymerase activity"/>
    <property type="evidence" value="ECO:0007669"/>
    <property type="project" value="UniProtKB-KW"/>
</dbReference>
<keyword evidence="9" id="KW-0175">Coiled coil</keyword>
<feature type="compositionally biased region" description="Basic and acidic residues" evidence="10">
    <location>
        <begin position="2947"/>
        <end position="2959"/>
    </location>
</feature>
<dbReference type="EMBL" id="BKCJ010002389">
    <property type="protein sequence ID" value="GEU48229.1"/>
    <property type="molecule type" value="Genomic_DNA"/>
</dbReference>
<dbReference type="Pfam" id="PF17917">
    <property type="entry name" value="RT_RNaseH"/>
    <property type="match status" value="1"/>
</dbReference>
<dbReference type="GO" id="GO:0016787">
    <property type="term" value="F:hydrolase activity"/>
    <property type="evidence" value="ECO:0007669"/>
    <property type="project" value="UniProtKB-KW"/>
</dbReference>
<feature type="region of interest" description="Disordered" evidence="10">
    <location>
        <begin position="4207"/>
        <end position="4258"/>
    </location>
</feature>